<reference evidence="1 2" key="1">
    <citation type="submission" date="2015-01" db="EMBL/GenBank/DDBJ databases">
        <title>Evolution of Trichinella species and genotypes.</title>
        <authorList>
            <person name="Korhonen P.K."/>
            <person name="Edoardo P."/>
            <person name="Giuseppe L.R."/>
            <person name="Gasser R.B."/>
        </authorList>
    </citation>
    <scope>NUCLEOTIDE SEQUENCE [LARGE SCALE GENOMIC DNA]</scope>
    <source>
        <strain evidence="1">ISS141</strain>
    </source>
</reference>
<dbReference type="Proteomes" id="UP000054815">
    <property type="component" value="Unassembled WGS sequence"/>
</dbReference>
<name>A0A0V0XIY0_TRIPS</name>
<dbReference type="AlphaFoldDB" id="A0A0V0XIY0"/>
<evidence type="ECO:0000313" key="2">
    <source>
        <dbReference type="Proteomes" id="UP000054815"/>
    </source>
</evidence>
<gene>
    <name evidence="1" type="ORF">T4E_6709</name>
</gene>
<protein>
    <submittedName>
        <fullName evidence="1">Uncharacterized protein</fullName>
    </submittedName>
</protein>
<accession>A0A0V0XIY0</accession>
<sequence length="120" mass="13612">MGGNALHCLINENREKSDNPLFGATSRRRLFLEKKRLRGVISRVVKKVEEATSRRAVKCVLNELESQYAKACRAQVALEDAPDEDELEAAHEKWWSLAEELSTTRVTATTFLDGKESYET</sequence>
<comment type="caution">
    <text evidence="1">The sequence shown here is derived from an EMBL/GenBank/DDBJ whole genome shotgun (WGS) entry which is preliminary data.</text>
</comment>
<dbReference type="EMBL" id="JYDU01000264">
    <property type="protein sequence ID" value="KRX87838.1"/>
    <property type="molecule type" value="Genomic_DNA"/>
</dbReference>
<organism evidence="1 2">
    <name type="scientific">Trichinella pseudospiralis</name>
    <name type="common">Parasitic roundworm</name>
    <dbReference type="NCBI Taxonomy" id="6337"/>
    <lineage>
        <taxon>Eukaryota</taxon>
        <taxon>Metazoa</taxon>
        <taxon>Ecdysozoa</taxon>
        <taxon>Nematoda</taxon>
        <taxon>Enoplea</taxon>
        <taxon>Dorylaimia</taxon>
        <taxon>Trichinellida</taxon>
        <taxon>Trichinellidae</taxon>
        <taxon>Trichinella</taxon>
    </lineage>
</organism>
<proteinExistence type="predicted"/>
<evidence type="ECO:0000313" key="1">
    <source>
        <dbReference type="EMBL" id="KRX87838.1"/>
    </source>
</evidence>